<feature type="domain" description="DNA methylase adenine-specific" evidence="8">
    <location>
        <begin position="363"/>
        <end position="520"/>
    </location>
</feature>
<dbReference type="InterPro" id="IPR029063">
    <property type="entry name" value="SAM-dependent_MTases_sf"/>
</dbReference>
<evidence type="ECO:0000256" key="1">
    <source>
        <dbReference type="ARBA" id="ARBA00011900"/>
    </source>
</evidence>
<keyword evidence="3" id="KW-0808">Transferase</keyword>
<keyword evidence="4" id="KW-0949">S-adenosyl-L-methionine</keyword>
<evidence type="ECO:0000313" key="10">
    <source>
        <dbReference type="Proteomes" id="UP000251717"/>
    </source>
</evidence>
<comment type="caution">
    <text evidence="9">The sequence shown here is derived from an EMBL/GenBank/DDBJ whole genome shotgun (WGS) entry which is preliminary data.</text>
</comment>
<dbReference type="Pfam" id="PF02384">
    <property type="entry name" value="N6_Mtase"/>
    <property type="match status" value="1"/>
</dbReference>
<reference evidence="9 10" key="1">
    <citation type="submission" date="2017-03" db="EMBL/GenBank/DDBJ databases">
        <title>Genome sequence of Methanobrevibacter thaueri.</title>
        <authorList>
            <person name="Poehlein A."/>
            <person name="Seedorf H."/>
            <person name="Daniel R."/>
        </authorList>
    </citation>
    <scope>NUCLEOTIDE SEQUENCE [LARGE SCALE GENOMIC DNA]</scope>
    <source>
        <strain evidence="9 10">DSM 11995</strain>
    </source>
</reference>
<evidence type="ECO:0000259" key="8">
    <source>
        <dbReference type="Pfam" id="PF02384"/>
    </source>
</evidence>
<evidence type="ECO:0000256" key="7">
    <source>
        <dbReference type="SAM" id="Coils"/>
    </source>
</evidence>
<name>A0A315XQ35_9EURY</name>
<dbReference type="PANTHER" id="PTHR42933">
    <property type="entry name" value="SLR6095 PROTEIN"/>
    <property type="match status" value="1"/>
</dbReference>
<dbReference type="AlphaFoldDB" id="A0A315XQ35"/>
<dbReference type="PANTHER" id="PTHR42933:SF1">
    <property type="entry name" value="SITE-SPECIFIC DNA-METHYLTRANSFERASE (ADENINE-SPECIFIC)"/>
    <property type="match status" value="1"/>
</dbReference>
<dbReference type="EC" id="2.1.1.72" evidence="1"/>
<dbReference type="GO" id="GO:0003677">
    <property type="term" value="F:DNA binding"/>
    <property type="evidence" value="ECO:0007669"/>
    <property type="project" value="InterPro"/>
</dbReference>
<evidence type="ECO:0000256" key="6">
    <source>
        <dbReference type="ARBA" id="ARBA00047942"/>
    </source>
</evidence>
<keyword evidence="10" id="KW-1185">Reference proteome</keyword>
<protein>
    <recommendedName>
        <fullName evidence="1">site-specific DNA-methyltransferase (adenine-specific)</fullName>
        <ecNumber evidence="1">2.1.1.72</ecNumber>
    </recommendedName>
</protein>
<sequence>MKYDSTNYKILRNLISKSRRFNLPPQIDYVIIYTFLYKYCSDSLKDHFLMAIQDKEITLDEAYRDGYYRESLREDAMHLFGYHFENPEAFIDEVINKNYSDRFFLTDFFRVFPDNITFDEKSKDREYFKLLFKTIREEISVKDFEFDNEMNLAIKEIIFSISKLDLFDNAFEFRRVFDVISYSRLMNVESNPEYVSQILSTLISCEKTSIKSAYDPFMKDGTSLMKLSDLCETGVTYYGKEEDKLTYLYTIARFFINIFYLDHVVFKNEDATQSIDIEGASFDAILSEIPVSIKNYHSANKNQSFEIAKRSKRGELEDVLIEKFGIKSDSLSQDADWNIAMENLLQKIDVEEDSNEEFTGEYGSLKDNEFLFLINLVDSLKDDGIMAVSISQNFLYKNSLQTLRKYLTHEKNYIDTIISIPEELGRRRPEVVIVFKKNRTDDDILFIDISKQFKTQKSAKLFPGLFRRNLILANETINKMKDVFINKLTISKFSNVIKLDEIAQNDFNLSVSRYVDTFEEDFIRLDDLTVEKREIDENIENLNLKIEKMMKELDIRF</sequence>
<dbReference type="GO" id="GO:0009307">
    <property type="term" value="P:DNA restriction-modification system"/>
    <property type="evidence" value="ECO:0007669"/>
    <property type="project" value="UniProtKB-KW"/>
</dbReference>
<keyword evidence="5" id="KW-0680">Restriction system</keyword>
<keyword evidence="7" id="KW-0175">Coiled coil</keyword>
<comment type="catalytic activity">
    <reaction evidence="6">
        <text>a 2'-deoxyadenosine in DNA + S-adenosyl-L-methionine = an N(6)-methyl-2'-deoxyadenosine in DNA + S-adenosyl-L-homocysteine + H(+)</text>
        <dbReference type="Rhea" id="RHEA:15197"/>
        <dbReference type="Rhea" id="RHEA-COMP:12418"/>
        <dbReference type="Rhea" id="RHEA-COMP:12419"/>
        <dbReference type="ChEBI" id="CHEBI:15378"/>
        <dbReference type="ChEBI" id="CHEBI:57856"/>
        <dbReference type="ChEBI" id="CHEBI:59789"/>
        <dbReference type="ChEBI" id="CHEBI:90615"/>
        <dbReference type="ChEBI" id="CHEBI:90616"/>
        <dbReference type="EC" id="2.1.1.72"/>
    </reaction>
</comment>
<dbReference type="OrthoDB" id="45790at2157"/>
<dbReference type="Proteomes" id="UP000251717">
    <property type="component" value="Unassembled WGS sequence"/>
</dbReference>
<proteinExistence type="predicted"/>
<dbReference type="GO" id="GO:0032259">
    <property type="term" value="P:methylation"/>
    <property type="evidence" value="ECO:0007669"/>
    <property type="project" value="UniProtKB-KW"/>
</dbReference>
<evidence type="ECO:0000256" key="5">
    <source>
        <dbReference type="ARBA" id="ARBA00022747"/>
    </source>
</evidence>
<dbReference type="EMBL" id="MZGS01000023">
    <property type="protein sequence ID" value="PWB86892.1"/>
    <property type="molecule type" value="Genomic_DNA"/>
</dbReference>
<evidence type="ECO:0000256" key="3">
    <source>
        <dbReference type="ARBA" id="ARBA00022679"/>
    </source>
</evidence>
<dbReference type="InterPro" id="IPR003356">
    <property type="entry name" value="DNA_methylase_A-5"/>
</dbReference>
<evidence type="ECO:0000313" key="9">
    <source>
        <dbReference type="EMBL" id="PWB86892.1"/>
    </source>
</evidence>
<feature type="coiled-coil region" evidence="7">
    <location>
        <begin position="525"/>
        <end position="552"/>
    </location>
</feature>
<evidence type="ECO:0000256" key="2">
    <source>
        <dbReference type="ARBA" id="ARBA00022603"/>
    </source>
</evidence>
<dbReference type="SUPFAM" id="SSF53335">
    <property type="entry name" value="S-adenosyl-L-methionine-dependent methyltransferases"/>
    <property type="match status" value="1"/>
</dbReference>
<dbReference type="GO" id="GO:0009007">
    <property type="term" value="F:site-specific DNA-methyltransferase (adenine-specific) activity"/>
    <property type="evidence" value="ECO:0007669"/>
    <property type="project" value="UniProtKB-EC"/>
</dbReference>
<gene>
    <name evidence="9" type="ORF">MBBTH_13060</name>
</gene>
<evidence type="ECO:0000256" key="4">
    <source>
        <dbReference type="ARBA" id="ARBA00022691"/>
    </source>
</evidence>
<dbReference type="GO" id="GO:0008170">
    <property type="term" value="F:N-methyltransferase activity"/>
    <property type="evidence" value="ECO:0007669"/>
    <property type="project" value="InterPro"/>
</dbReference>
<dbReference type="RefSeq" id="WP_116592249.1">
    <property type="nucleotide sequence ID" value="NZ_MZGS01000023.1"/>
</dbReference>
<keyword evidence="2 9" id="KW-0489">Methyltransferase</keyword>
<accession>A0A315XQ35</accession>
<dbReference type="Gene3D" id="3.40.50.150">
    <property type="entry name" value="Vaccinia Virus protein VP39"/>
    <property type="match status" value="1"/>
</dbReference>
<dbReference type="InterPro" id="IPR051537">
    <property type="entry name" value="DNA_Adenine_Mtase"/>
</dbReference>
<organism evidence="9 10">
    <name type="scientific">Methanobrevibacter thaueri</name>
    <dbReference type="NCBI Taxonomy" id="190975"/>
    <lineage>
        <taxon>Archaea</taxon>
        <taxon>Methanobacteriati</taxon>
        <taxon>Methanobacteriota</taxon>
        <taxon>Methanomada group</taxon>
        <taxon>Methanobacteria</taxon>
        <taxon>Methanobacteriales</taxon>
        <taxon>Methanobacteriaceae</taxon>
        <taxon>Methanobrevibacter</taxon>
    </lineage>
</organism>